<dbReference type="PANTHER" id="PTHR22849">
    <property type="entry name" value="WDSAM1 PROTEIN"/>
    <property type="match status" value="1"/>
</dbReference>
<dbReference type="SMART" id="SM00504">
    <property type="entry name" value="Ubox"/>
    <property type="match status" value="1"/>
</dbReference>
<dbReference type="InterPro" id="IPR016024">
    <property type="entry name" value="ARM-type_fold"/>
</dbReference>
<dbReference type="InterPro" id="IPR058678">
    <property type="entry name" value="ARM_PUB"/>
</dbReference>
<dbReference type="Proteomes" id="UP001291926">
    <property type="component" value="Unassembled WGS sequence"/>
</dbReference>
<name>A0ABR0CQK9_9LAMI</name>
<evidence type="ECO:0000256" key="3">
    <source>
        <dbReference type="ARBA" id="ARBA00022679"/>
    </source>
</evidence>
<dbReference type="SUPFAM" id="SSF57850">
    <property type="entry name" value="RING/U-box"/>
    <property type="match status" value="1"/>
</dbReference>
<dbReference type="EMBL" id="JAYDYQ010002687">
    <property type="protein sequence ID" value="KAK4478798.1"/>
    <property type="molecule type" value="Genomic_DNA"/>
</dbReference>
<feature type="domain" description="U-box" evidence="6">
    <location>
        <begin position="5"/>
        <end position="80"/>
    </location>
</feature>
<dbReference type="InterPro" id="IPR013083">
    <property type="entry name" value="Znf_RING/FYVE/PHD"/>
</dbReference>
<accession>A0ABR0CQK9</accession>
<evidence type="ECO:0000256" key="2">
    <source>
        <dbReference type="ARBA" id="ARBA00004906"/>
    </source>
</evidence>
<organism evidence="7 8">
    <name type="scientific">Penstemon davidsonii</name>
    <dbReference type="NCBI Taxonomy" id="160366"/>
    <lineage>
        <taxon>Eukaryota</taxon>
        <taxon>Viridiplantae</taxon>
        <taxon>Streptophyta</taxon>
        <taxon>Embryophyta</taxon>
        <taxon>Tracheophyta</taxon>
        <taxon>Spermatophyta</taxon>
        <taxon>Magnoliopsida</taxon>
        <taxon>eudicotyledons</taxon>
        <taxon>Gunneridae</taxon>
        <taxon>Pentapetalae</taxon>
        <taxon>asterids</taxon>
        <taxon>lamiids</taxon>
        <taxon>Lamiales</taxon>
        <taxon>Plantaginaceae</taxon>
        <taxon>Cheloneae</taxon>
        <taxon>Penstemon</taxon>
    </lineage>
</organism>
<gene>
    <name evidence="7" type="ORF">RD792_014297</name>
</gene>
<evidence type="ECO:0000313" key="8">
    <source>
        <dbReference type="Proteomes" id="UP001291926"/>
    </source>
</evidence>
<sequence>MAEIEVPPYFLCPITLQIMKDPVTVSTGITYDRESIEKWIFSQNNNTCPVTRQLLSDIELTPNIILRRLIQSWCTLHASDNIQRLPTPKAPINKSQLLKLLNEAKSPQTQINSLEKLKSIASQNQTNKRCMERIGAVEFLASLIVKKTIQVSENRATDEALNILYNLQLSEPSLKSLNNEEFIEALTNIMRHGKYESRAYAIMLLKSILEVSNHAQLLNLRPELFAESALILKDQICNKASKATLKLLINVCPYGRNRVKAVESGTVSILIDLLLDSTDKRECEMILMVLDFLCQCAEGRAELLNHGAGLAIVSKKILRISQGGSERGVRILYSICKFSGTPKVVQEMLQIGAVAKLCLVIQVDCGLKIKEMAKEMLKLHARAWRNSTLKPITPLTAMSLSHPGLKTNESTRIELNFNLLFLEQGCFLFQLRTILREDGGKGEHETWQGSIGSDHSCCHGPPYAICRGILSEERLPFCNFNNIAVNIIALQFDANVVLFG</sequence>
<comment type="function">
    <text evidence="5">Functions as an E3 ubiquitin ligase.</text>
</comment>
<dbReference type="InterPro" id="IPR045210">
    <property type="entry name" value="RING-Ubox_PUB"/>
</dbReference>
<dbReference type="SUPFAM" id="SSF48371">
    <property type="entry name" value="ARM repeat"/>
    <property type="match status" value="1"/>
</dbReference>
<keyword evidence="3 5" id="KW-0808">Transferase</keyword>
<comment type="caution">
    <text evidence="7">The sequence shown here is derived from an EMBL/GenBank/DDBJ whole genome shotgun (WGS) entry which is preliminary data.</text>
</comment>
<dbReference type="Pfam" id="PF25598">
    <property type="entry name" value="ARM_PUB"/>
    <property type="match status" value="1"/>
</dbReference>
<dbReference type="Gene3D" id="1.25.10.10">
    <property type="entry name" value="Leucine-rich Repeat Variant"/>
    <property type="match status" value="2"/>
</dbReference>
<protein>
    <recommendedName>
        <fullName evidence="5 6">U-box domain-containing protein</fullName>
        <ecNumber evidence="5">2.3.2.27</ecNumber>
    </recommendedName>
    <alternativeName>
        <fullName evidence="5">RING-type E3 ubiquitin transferase PUB</fullName>
    </alternativeName>
</protein>
<comment type="pathway">
    <text evidence="2 5">Protein modification; protein ubiquitination.</text>
</comment>
<evidence type="ECO:0000313" key="7">
    <source>
        <dbReference type="EMBL" id="KAK4478798.1"/>
    </source>
</evidence>
<evidence type="ECO:0000256" key="4">
    <source>
        <dbReference type="ARBA" id="ARBA00022786"/>
    </source>
</evidence>
<keyword evidence="8" id="KW-1185">Reference proteome</keyword>
<evidence type="ECO:0000256" key="1">
    <source>
        <dbReference type="ARBA" id="ARBA00000900"/>
    </source>
</evidence>
<proteinExistence type="predicted"/>
<dbReference type="PANTHER" id="PTHR22849:SF132">
    <property type="entry name" value="E3 UBIQUITIN-PROTEIN LIGASE PUB23"/>
    <property type="match status" value="1"/>
</dbReference>
<dbReference type="Gene3D" id="3.30.40.10">
    <property type="entry name" value="Zinc/RING finger domain, C3HC4 (zinc finger)"/>
    <property type="match status" value="1"/>
</dbReference>
<dbReference type="PROSITE" id="PS51698">
    <property type="entry name" value="U_BOX"/>
    <property type="match status" value="1"/>
</dbReference>
<evidence type="ECO:0000259" key="6">
    <source>
        <dbReference type="PROSITE" id="PS51698"/>
    </source>
</evidence>
<dbReference type="InterPro" id="IPR045185">
    <property type="entry name" value="PUB22/23/24-like"/>
</dbReference>
<keyword evidence="4 5" id="KW-0833">Ubl conjugation pathway</keyword>
<evidence type="ECO:0000256" key="5">
    <source>
        <dbReference type="RuleBase" id="RU369093"/>
    </source>
</evidence>
<dbReference type="EC" id="2.3.2.27" evidence="5"/>
<dbReference type="CDD" id="cd16664">
    <property type="entry name" value="RING-Ubox_PUB"/>
    <property type="match status" value="1"/>
</dbReference>
<reference evidence="7 8" key="1">
    <citation type="journal article" date="2023" name="bioRxiv">
        <title>Genome report: Whole genome sequence and annotation of Penstemon davidsonii.</title>
        <authorList>
            <person name="Ostevik K.L."/>
            <person name="Alabady M."/>
            <person name="Zhang M."/>
            <person name="Rausher M.D."/>
        </authorList>
    </citation>
    <scope>NUCLEOTIDE SEQUENCE [LARGE SCALE GENOMIC DNA]</scope>
    <source>
        <strain evidence="7">DNT005</strain>
        <tissue evidence="7">Whole leaf</tissue>
    </source>
</reference>
<dbReference type="InterPro" id="IPR003613">
    <property type="entry name" value="Ubox_domain"/>
</dbReference>
<comment type="catalytic activity">
    <reaction evidence="1 5">
        <text>S-ubiquitinyl-[E2 ubiquitin-conjugating enzyme]-L-cysteine + [acceptor protein]-L-lysine = [E2 ubiquitin-conjugating enzyme]-L-cysteine + N(6)-ubiquitinyl-[acceptor protein]-L-lysine.</text>
        <dbReference type="EC" id="2.3.2.27"/>
    </reaction>
</comment>
<dbReference type="Pfam" id="PF04564">
    <property type="entry name" value="U-box"/>
    <property type="match status" value="1"/>
</dbReference>
<dbReference type="InterPro" id="IPR011989">
    <property type="entry name" value="ARM-like"/>
</dbReference>